<dbReference type="OrthoDB" id="3886018at2759"/>
<accession>A0A0G2J8Z6</accession>
<dbReference type="AlphaFoldDB" id="A0A0G2J8Z6"/>
<evidence type="ECO:0000313" key="1">
    <source>
        <dbReference type="EMBL" id="KKZ63096.1"/>
    </source>
</evidence>
<sequence>MTPVEKLDWRNVARLGESIQNLALSVSTKVQTDVSKIPAAHKHLEQANLRSQMIFGWDMLEVTNSEAVAVINFTDN</sequence>
<reference evidence="2" key="1">
    <citation type="journal article" date="2015" name="PLoS Genet.">
        <title>The dynamic genome and transcriptome of the human fungal pathogen Blastomyces and close relative Emmonsia.</title>
        <authorList>
            <person name="Munoz J.F."/>
            <person name="Gauthier G.M."/>
            <person name="Desjardins C.A."/>
            <person name="Gallo J.E."/>
            <person name="Holder J."/>
            <person name="Sullivan T.D."/>
            <person name="Marty A.J."/>
            <person name="Carmen J.C."/>
            <person name="Chen Z."/>
            <person name="Ding L."/>
            <person name="Gujja S."/>
            <person name="Magrini V."/>
            <person name="Misas E."/>
            <person name="Mitreva M."/>
            <person name="Priest M."/>
            <person name="Saif S."/>
            <person name="Whiston E.A."/>
            <person name="Young S."/>
            <person name="Zeng Q."/>
            <person name="Goldman W.E."/>
            <person name="Mardis E.R."/>
            <person name="Taylor J.W."/>
            <person name="McEwen J.G."/>
            <person name="Clay O.K."/>
            <person name="Klein B.S."/>
            <person name="Cuomo C.A."/>
        </authorList>
    </citation>
    <scope>NUCLEOTIDE SEQUENCE [LARGE SCALE GENOMIC DNA]</scope>
    <source>
        <strain evidence="2">UAMH 3008</strain>
    </source>
</reference>
<proteinExistence type="predicted"/>
<gene>
    <name evidence="1" type="ORF">EMCG_00306</name>
</gene>
<evidence type="ECO:0000313" key="2">
    <source>
        <dbReference type="Proteomes" id="UP000034164"/>
    </source>
</evidence>
<protein>
    <submittedName>
        <fullName evidence="1">Uncharacterized protein</fullName>
    </submittedName>
</protein>
<comment type="caution">
    <text evidence="1">The sequence shown here is derived from an EMBL/GenBank/DDBJ whole genome shotgun (WGS) entry which is preliminary data.</text>
</comment>
<organism evidence="1 2">
    <name type="scientific">[Emmonsia] crescens</name>
    <dbReference type="NCBI Taxonomy" id="73230"/>
    <lineage>
        <taxon>Eukaryota</taxon>
        <taxon>Fungi</taxon>
        <taxon>Dikarya</taxon>
        <taxon>Ascomycota</taxon>
        <taxon>Pezizomycotina</taxon>
        <taxon>Eurotiomycetes</taxon>
        <taxon>Eurotiomycetidae</taxon>
        <taxon>Onygenales</taxon>
        <taxon>Ajellomycetaceae</taxon>
        <taxon>Emergomyces</taxon>
    </lineage>
</organism>
<dbReference type="VEuPathDB" id="FungiDB:EMCG_00306"/>
<name>A0A0G2J8Z6_9EURO</name>
<dbReference type="Proteomes" id="UP000034164">
    <property type="component" value="Unassembled WGS sequence"/>
</dbReference>
<dbReference type="EMBL" id="LCZI01001003">
    <property type="protein sequence ID" value="KKZ63096.1"/>
    <property type="molecule type" value="Genomic_DNA"/>
</dbReference>